<dbReference type="Gene3D" id="3.30.1370.10">
    <property type="entry name" value="K Homology domain, type 1"/>
    <property type="match status" value="1"/>
</dbReference>
<accession>A0A9E7FCW6</accession>
<dbReference type="PANTHER" id="PTHR11208">
    <property type="entry name" value="RNA-BINDING PROTEIN RELATED"/>
    <property type="match status" value="1"/>
</dbReference>
<dbReference type="Proteomes" id="UP001055439">
    <property type="component" value="Chromosome 3"/>
</dbReference>
<dbReference type="InterPro" id="IPR036612">
    <property type="entry name" value="KH_dom_type_1_sf"/>
</dbReference>
<sequence>MSRSTRRLDLRWILPSCSPMAAFSGVSLPPLAFLKRLAHEVGRDCKAEEGLEGNGSAWQSGGCGNAAAAEEDCGDTIEDGVGDEMPLGGSGGGDLGEWWEEEVEFPKGDLEYYSLHQGISGWVQPLGSSVGLVVKKTIRYNFVGQLLGPRRNSPMKVEANTGCRVLIRGRGSIQDHDQLLNLHNLSCIGEMRGKPGMNHGLEFKKQQLRNLEMLNGTLHKEGSHTSGFAPPFHKNLGPEESQDKVLTQDCHSAAPAINDHLRWSLLIVH</sequence>
<dbReference type="OrthoDB" id="6777263at2759"/>
<keyword evidence="5" id="KW-1185">Reference proteome</keyword>
<evidence type="ECO:0000259" key="3">
    <source>
        <dbReference type="Pfam" id="PF22675"/>
    </source>
</evidence>
<dbReference type="GO" id="GO:0005634">
    <property type="term" value="C:nucleus"/>
    <property type="evidence" value="ECO:0007669"/>
    <property type="project" value="TreeGrafter"/>
</dbReference>
<keyword evidence="1" id="KW-0694">RNA-binding</keyword>
<evidence type="ECO:0000256" key="1">
    <source>
        <dbReference type="ARBA" id="ARBA00022884"/>
    </source>
</evidence>
<dbReference type="EMBL" id="CP097505">
    <property type="protein sequence ID" value="URD92031.1"/>
    <property type="molecule type" value="Genomic_DNA"/>
</dbReference>
<dbReference type="SUPFAM" id="SSF54791">
    <property type="entry name" value="Eukaryotic type KH-domain (KH-domain type I)"/>
    <property type="match status" value="1"/>
</dbReference>
<dbReference type="GO" id="GO:0048024">
    <property type="term" value="P:regulation of mRNA splicing, via spliceosome"/>
    <property type="evidence" value="ECO:0007669"/>
    <property type="project" value="TreeGrafter"/>
</dbReference>
<protein>
    <submittedName>
        <fullName evidence="4">KH domain-containing protein</fullName>
    </submittedName>
</protein>
<dbReference type="InterPro" id="IPR055256">
    <property type="entry name" value="KH_1_KHDC4/BBP-like"/>
</dbReference>
<dbReference type="AlphaFoldDB" id="A0A9E7FCW6"/>
<reference evidence="4" key="1">
    <citation type="submission" date="2022-05" db="EMBL/GenBank/DDBJ databases">
        <title>The Musa troglodytarum L. genome provides insights into the mechanism of non-climacteric behaviour and enrichment of carotenoids.</title>
        <authorList>
            <person name="Wang J."/>
        </authorList>
    </citation>
    <scope>NUCLEOTIDE SEQUENCE</scope>
    <source>
        <tissue evidence="4">Leaf</tissue>
    </source>
</reference>
<dbReference type="InterPro" id="IPR045071">
    <property type="entry name" value="BBP-like"/>
</dbReference>
<proteinExistence type="predicted"/>
<keyword evidence="2" id="KW-1133">Transmembrane helix</keyword>
<keyword evidence="2" id="KW-0472">Membrane</keyword>
<name>A0A9E7FCW6_9LILI</name>
<organism evidence="4 5">
    <name type="scientific">Musa troglodytarum</name>
    <name type="common">fe'i banana</name>
    <dbReference type="NCBI Taxonomy" id="320322"/>
    <lineage>
        <taxon>Eukaryota</taxon>
        <taxon>Viridiplantae</taxon>
        <taxon>Streptophyta</taxon>
        <taxon>Embryophyta</taxon>
        <taxon>Tracheophyta</taxon>
        <taxon>Spermatophyta</taxon>
        <taxon>Magnoliopsida</taxon>
        <taxon>Liliopsida</taxon>
        <taxon>Zingiberales</taxon>
        <taxon>Musaceae</taxon>
        <taxon>Musa</taxon>
    </lineage>
</organism>
<feature type="transmembrane region" description="Helical" evidence="2">
    <location>
        <begin position="12"/>
        <end position="34"/>
    </location>
</feature>
<evidence type="ECO:0000256" key="2">
    <source>
        <dbReference type="SAM" id="Phobius"/>
    </source>
</evidence>
<evidence type="ECO:0000313" key="4">
    <source>
        <dbReference type="EMBL" id="URD92031.1"/>
    </source>
</evidence>
<evidence type="ECO:0000313" key="5">
    <source>
        <dbReference type="Proteomes" id="UP001055439"/>
    </source>
</evidence>
<feature type="domain" description="KHDC4/BBP-like KH-domain type I" evidence="3">
    <location>
        <begin position="140"/>
        <end position="175"/>
    </location>
</feature>
<keyword evidence="2" id="KW-0812">Transmembrane</keyword>
<gene>
    <name evidence="4" type="ORF">MUK42_31359</name>
</gene>
<dbReference type="Pfam" id="PF22675">
    <property type="entry name" value="KH-I_KHDC4-BBP"/>
    <property type="match status" value="1"/>
</dbReference>
<dbReference type="PANTHER" id="PTHR11208:SF42">
    <property type="entry name" value="QUAKING RELATED 54B, ISOFORM E"/>
    <property type="match status" value="1"/>
</dbReference>
<dbReference type="GO" id="GO:0003729">
    <property type="term" value="F:mRNA binding"/>
    <property type="evidence" value="ECO:0007669"/>
    <property type="project" value="TreeGrafter"/>
</dbReference>